<dbReference type="Pfam" id="PF05995">
    <property type="entry name" value="CDO_I"/>
    <property type="match status" value="2"/>
</dbReference>
<keyword evidence="7" id="KW-0883">Thioether bond</keyword>
<reference evidence="12" key="1">
    <citation type="submission" date="2020-01" db="EMBL/GenBank/DDBJ databases">
        <authorList>
            <consortium name="DOE Joint Genome Institute"/>
            <person name="Haridas S."/>
            <person name="Albert R."/>
            <person name="Binder M."/>
            <person name="Bloem J."/>
            <person name="Labutti K."/>
            <person name="Salamov A."/>
            <person name="Andreopoulos B."/>
            <person name="Baker S.E."/>
            <person name="Barry K."/>
            <person name="Bills G."/>
            <person name="Bluhm B.H."/>
            <person name="Cannon C."/>
            <person name="Castanera R."/>
            <person name="Culley D.E."/>
            <person name="Daum C."/>
            <person name="Ezra D."/>
            <person name="Gonzalez J.B."/>
            <person name="Henrissat B."/>
            <person name="Kuo A."/>
            <person name="Liang C."/>
            <person name="Lipzen A."/>
            <person name="Lutzoni F."/>
            <person name="Magnuson J."/>
            <person name="Mondo S."/>
            <person name="Nolan M."/>
            <person name="Ohm R."/>
            <person name="Pangilinan J."/>
            <person name="Park H.-J."/>
            <person name="Ramirez L."/>
            <person name="Alfaro M."/>
            <person name="Sun H."/>
            <person name="Tritt A."/>
            <person name="Yoshinaga Y."/>
            <person name="Zwiers L.-H."/>
            <person name="Turgeon B.G."/>
            <person name="Goodwin S.B."/>
            <person name="Spatafora J.W."/>
            <person name="Crous P.W."/>
            <person name="Grigoriev I.V."/>
        </authorList>
    </citation>
    <scope>NUCLEOTIDE SEQUENCE</scope>
    <source>
        <strain evidence="12">CBS 342.82</strain>
    </source>
</reference>
<dbReference type="EC" id="1.13.11.20" evidence="2 9"/>
<dbReference type="SUPFAM" id="SSF51182">
    <property type="entry name" value="RmlC-like cupins"/>
    <property type="match status" value="1"/>
</dbReference>
<dbReference type="GeneID" id="54361597"/>
<evidence type="ECO:0000256" key="5">
    <source>
        <dbReference type="ARBA" id="ARBA00023002"/>
    </source>
</evidence>
<feature type="binding site" evidence="8">
    <location>
        <position position="121"/>
    </location>
    <ligand>
        <name>Fe cation</name>
        <dbReference type="ChEBI" id="CHEBI:24875"/>
        <note>catalytic</note>
    </ligand>
</feature>
<feature type="cross-link" description="3'-(S-cysteinyl)-tyrosine (Cys-Tyr)" evidence="7">
    <location>
        <begin position="126"/>
        <end position="242"/>
    </location>
</feature>
<dbReference type="OrthoDB" id="543511at2759"/>
<dbReference type="Gene3D" id="2.60.120.10">
    <property type="entry name" value="Jelly Rolls"/>
    <property type="match status" value="1"/>
</dbReference>
<keyword evidence="3 8" id="KW-0479">Metal-binding</keyword>
<gene>
    <name evidence="12" type="ORF">K489DRAFT_375925</name>
</gene>
<keyword evidence="11" id="KW-1185">Reference proteome</keyword>
<evidence type="ECO:0000313" key="12">
    <source>
        <dbReference type="RefSeq" id="XP_033464813.1"/>
    </source>
</evidence>
<dbReference type="PANTHER" id="PTHR12918">
    <property type="entry name" value="CYSTEINE DIOXYGENASE"/>
    <property type="match status" value="1"/>
</dbReference>
<dbReference type="PANTHER" id="PTHR12918:SF1">
    <property type="entry name" value="CYSTEINE DIOXYGENASE TYPE 1"/>
    <property type="match status" value="1"/>
</dbReference>
<proteinExistence type="inferred from homology"/>
<reference evidence="12" key="3">
    <citation type="submission" date="2025-08" db="UniProtKB">
        <authorList>
            <consortium name="RefSeq"/>
        </authorList>
    </citation>
    <scope>IDENTIFICATION</scope>
    <source>
        <strain evidence="12">CBS 342.82</strain>
    </source>
</reference>
<comment type="catalytic activity">
    <reaction evidence="9">
        <text>L-cysteine + O2 = 3-sulfino-L-alanine + H(+)</text>
        <dbReference type="Rhea" id="RHEA:20441"/>
        <dbReference type="ChEBI" id="CHEBI:15378"/>
        <dbReference type="ChEBI" id="CHEBI:15379"/>
        <dbReference type="ChEBI" id="CHEBI:35235"/>
        <dbReference type="ChEBI" id="CHEBI:61085"/>
        <dbReference type="EC" id="1.13.11.20"/>
    </reaction>
</comment>
<name>A0A6J3MLA9_9PEZI</name>
<reference evidence="12" key="2">
    <citation type="submission" date="2020-04" db="EMBL/GenBank/DDBJ databases">
        <authorList>
            <consortium name="NCBI Genome Project"/>
        </authorList>
    </citation>
    <scope>NUCLEOTIDE SEQUENCE</scope>
    <source>
        <strain evidence="12">CBS 342.82</strain>
    </source>
</reference>
<evidence type="ECO:0000313" key="11">
    <source>
        <dbReference type="Proteomes" id="UP000504637"/>
    </source>
</evidence>
<dbReference type="GO" id="GO:0008198">
    <property type="term" value="F:ferrous iron binding"/>
    <property type="evidence" value="ECO:0007669"/>
    <property type="project" value="TreeGrafter"/>
</dbReference>
<dbReference type="GO" id="GO:0017172">
    <property type="term" value="F:cysteine dioxygenase activity"/>
    <property type="evidence" value="ECO:0007669"/>
    <property type="project" value="UniProtKB-UniRule"/>
</dbReference>
<keyword evidence="5 9" id="KW-0560">Oxidoreductase</keyword>
<sequence>MLAVSALPLAGPQDSVGSHYVQTNNHSDGYPQLKASTFDELVSNINRVLGPSNGIDSDGVDVQELVKLMQQYRSRSDDWSRFAFADPSRAYTRNLVDRGNGKCNLLILVWTPGKASPIHDHASAHCVMKVLQGTLTETLYTWPCEQPQSSMNQIDQMIGRNQVNGGELPQSVTGVSSTCPSTQHTCSSRDLNESMTTTKGALRVRRQTSYPTDGVTYMSDTLGLHRVGNAHPSETAVSLHLYTPPNAAKHGCHIFEESTGRKSHVQQCHFYSELGVKL</sequence>
<evidence type="ECO:0000256" key="7">
    <source>
        <dbReference type="PIRSR" id="PIRSR610300-50"/>
    </source>
</evidence>
<dbReference type="GO" id="GO:0019448">
    <property type="term" value="P:L-cysteine catabolic process"/>
    <property type="evidence" value="ECO:0007669"/>
    <property type="project" value="TreeGrafter"/>
</dbReference>
<keyword evidence="6 8" id="KW-0408">Iron</keyword>
<dbReference type="RefSeq" id="XP_033464813.1">
    <property type="nucleotide sequence ID" value="XM_033603797.1"/>
</dbReference>
<evidence type="ECO:0000256" key="10">
    <source>
        <dbReference type="SAM" id="MobiDB-lite"/>
    </source>
</evidence>
<dbReference type="InterPro" id="IPR010300">
    <property type="entry name" value="CDO_1"/>
</dbReference>
<dbReference type="AlphaFoldDB" id="A0A6J3MLA9"/>
<dbReference type="InterPro" id="IPR014710">
    <property type="entry name" value="RmlC-like_jellyroll"/>
</dbReference>
<feature type="binding site" evidence="8">
    <location>
        <position position="119"/>
    </location>
    <ligand>
        <name>Fe cation</name>
        <dbReference type="ChEBI" id="CHEBI:24875"/>
        <note>catalytic</note>
    </ligand>
</feature>
<evidence type="ECO:0000256" key="3">
    <source>
        <dbReference type="ARBA" id="ARBA00022723"/>
    </source>
</evidence>
<keyword evidence="4 9" id="KW-0223">Dioxygenase</keyword>
<evidence type="ECO:0000256" key="2">
    <source>
        <dbReference type="ARBA" id="ARBA00013133"/>
    </source>
</evidence>
<comment type="cofactor">
    <cofactor evidence="9">
        <name>Fe cation</name>
        <dbReference type="ChEBI" id="CHEBI:24875"/>
    </cofactor>
    <text evidence="9">Binds 1 Fe cation per subunit.</text>
</comment>
<dbReference type="InterPro" id="IPR011051">
    <property type="entry name" value="RmlC_Cupin_sf"/>
</dbReference>
<evidence type="ECO:0000256" key="4">
    <source>
        <dbReference type="ARBA" id="ARBA00022964"/>
    </source>
</evidence>
<organism evidence="12">
    <name type="scientific">Dissoconium aciculare CBS 342.82</name>
    <dbReference type="NCBI Taxonomy" id="1314786"/>
    <lineage>
        <taxon>Eukaryota</taxon>
        <taxon>Fungi</taxon>
        <taxon>Dikarya</taxon>
        <taxon>Ascomycota</taxon>
        <taxon>Pezizomycotina</taxon>
        <taxon>Dothideomycetes</taxon>
        <taxon>Dothideomycetidae</taxon>
        <taxon>Mycosphaerellales</taxon>
        <taxon>Dissoconiaceae</taxon>
        <taxon>Dissoconium</taxon>
    </lineage>
</organism>
<evidence type="ECO:0000256" key="8">
    <source>
        <dbReference type="PIRSR" id="PIRSR610300-51"/>
    </source>
</evidence>
<evidence type="ECO:0000256" key="9">
    <source>
        <dbReference type="RuleBase" id="RU366010"/>
    </source>
</evidence>
<evidence type="ECO:0000256" key="6">
    <source>
        <dbReference type="ARBA" id="ARBA00023004"/>
    </source>
</evidence>
<accession>A0A6J3MLA9</accession>
<dbReference type="CDD" id="cd10548">
    <property type="entry name" value="cupin_CDO"/>
    <property type="match status" value="1"/>
</dbReference>
<feature type="region of interest" description="Disordered" evidence="10">
    <location>
        <begin position="171"/>
        <end position="191"/>
    </location>
</feature>
<protein>
    <recommendedName>
        <fullName evidence="2 9">Cysteine dioxygenase</fullName>
        <ecNumber evidence="2 9">1.13.11.20</ecNumber>
    </recommendedName>
</protein>
<dbReference type="Proteomes" id="UP000504637">
    <property type="component" value="Unplaced"/>
</dbReference>
<feature type="binding site" evidence="8">
    <location>
        <position position="225"/>
    </location>
    <ligand>
        <name>Fe cation</name>
        <dbReference type="ChEBI" id="CHEBI:24875"/>
        <note>catalytic</note>
    </ligand>
</feature>
<evidence type="ECO:0000256" key="1">
    <source>
        <dbReference type="ARBA" id="ARBA00006622"/>
    </source>
</evidence>
<comment type="similarity">
    <text evidence="1 9">Belongs to the cysteine dioxygenase family.</text>
</comment>